<comment type="caution">
    <text evidence="6">The sequence shown here is derived from an EMBL/GenBank/DDBJ whole genome shotgun (WGS) entry which is preliminary data.</text>
</comment>
<evidence type="ECO:0000256" key="2">
    <source>
        <dbReference type="ARBA" id="ARBA00022723"/>
    </source>
</evidence>
<dbReference type="GO" id="GO:0005634">
    <property type="term" value="C:nucleus"/>
    <property type="evidence" value="ECO:0007669"/>
    <property type="project" value="UniProtKB-SubCell"/>
</dbReference>
<evidence type="ECO:0000313" key="6">
    <source>
        <dbReference type="EMBL" id="KAK3195750.1"/>
    </source>
</evidence>
<organism evidence="6 7">
    <name type="scientific">Dipteronia sinensis</name>
    <dbReference type="NCBI Taxonomy" id="43782"/>
    <lineage>
        <taxon>Eukaryota</taxon>
        <taxon>Viridiplantae</taxon>
        <taxon>Streptophyta</taxon>
        <taxon>Embryophyta</taxon>
        <taxon>Tracheophyta</taxon>
        <taxon>Spermatophyta</taxon>
        <taxon>Magnoliopsida</taxon>
        <taxon>eudicotyledons</taxon>
        <taxon>Gunneridae</taxon>
        <taxon>Pentapetalae</taxon>
        <taxon>rosids</taxon>
        <taxon>malvids</taxon>
        <taxon>Sapindales</taxon>
        <taxon>Sapindaceae</taxon>
        <taxon>Hippocastanoideae</taxon>
        <taxon>Acereae</taxon>
        <taxon>Dipteronia</taxon>
    </lineage>
</organism>
<dbReference type="SUPFAM" id="SSF53098">
    <property type="entry name" value="Ribonuclease H-like"/>
    <property type="match status" value="1"/>
</dbReference>
<proteinExistence type="predicted"/>
<evidence type="ECO:0000256" key="4">
    <source>
        <dbReference type="ARBA" id="ARBA00022833"/>
    </source>
</evidence>
<evidence type="ECO:0000256" key="3">
    <source>
        <dbReference type="ARBA" id="ARBA00022771"/>
    </source>
</evidence>
<protein>
    <submittedName>
        <fullName evidence="6">Uncharacterized protein</fullName>
    </submittedName>
</protein>
<keyword evidence="2" id="KW-0479">Metal-binding</keyword>
<accession>A0AAE0DYE8</accession>
<evidence type="ECO:0000256" key="1">
    <source>
        <dbReference type="ARBA" id="ARBA00004123"/>
    </source>
</evidence>
<dbReference type="InterPro" id="IPR012337">
    <property type="entry name" value="RNaseH-like_sf"/>
</dbReference>
<dbReference type="EMBL" id="JANJYJ010000008">
    <property type="protein sequence ID" value="KAK3195750.1"/>
    <property type="molecule type" value="Genomic_DNA"/>
</dbReference>
<dbReference type="InterPro" id="IPR052035">
    <property type="entry name" value="ZnF_BED_domain_contain"/>
</dbReference>
<keyword evidence="7" id="KW-1185">Reference proteome</keyword>
<comment type="subcellular location">
    <subcellularLocation>
        <location evidence="1">Nucleus</location>
    </subcellularLocation>
</comment>
<reference evidence="6" key="1">
    <citation type="journal article" date="2023" name="Plant J.">
        <title>Genome sequences and population genomics provide insights into the demographic history, inbreeding, and mutation load of two 'living fossil' tree species of Dipteronia.</title>
        <authorList>
            <person name="Feng Y."/>
            <person name="Comes H.P."/>
            <person name="Chen J."/>
            <person name="Zhu S."/>
            <person name="Lu R."/>
            <person name="Zhang X."/>
            <person name="Li P."/>
            <person name="Qiu J."/>
            <person name="Olsen K.M."/>
            <person name="Qiu Y."/>
        </authorList>
    </citation>
    <scope>NUCLEOTIDE SEQUENCE</scope>
    <source>
        <strain evidence="6">NBL</strain>
    </source>
</reference>
<evidence type="ECO:0000256" key="5">
    <source>
        <dbReference type="ARBA" id="ARBA00023242"/>
    </source>
</evidence>
<keyword evidence="4" id="KW-0862">Zinc</keyword>
<keyword evidence="3" id="KW-0863">Zinc-finger</keyword>
<dbReference type="GO" id="GO:0008270">
    <property type="term" value="F:zinc ion binding"/>
    <property type="evidence" value="ECO:0007669"/>
    <property type="project" value="UniProtKB-KW"/>
</dbReference>
<dbReference type="PANTHER" id="PTHR46481:SF10">
    <property type="entry name" value="ZINC FINGER BED DOMAIN-CONTAINING PROTEIN 39"/>
    <property type="match status" value="1"/>
</dbReference>
<sequence>MMMLDENTSRVALTTDIWTSNRKKGYKVVTAHFIDSTWKLRSRILRIFELCNDLVSEYQAKENGGLGEGIGFVPEDEILRGEVMDEDDDE</sequence>
<evidence type="ECO:0000313" key="7">
    <source>
        <dbReference type="Proteomes" id="UP001281410"/>
    </source>
</evidence>
<dbReference type="PANTHER" id="PTHR46481">
    <property type="entry name" value="ZINC FINGER BED DOMAIN-CONTAINING PROTEIN 4"/>
    <property type="match status" value="1"/>
</dbReference>
<name>A0AAE0DYE8_9ROSI</name>
<dbReference type="AlphaFoldDB" id="A0AAE0DYE8"/>
<gene>
    <name evidence="6" type="ORF">Dsin_027060</name>
</gene>
<dbReference type="Proteomes" id="UP001281410">
    <property type="component" value="Unassembled WGS sequence"/>
</dbReference>
<keyword evidence="5" id="KW-0539">Nucleus</keyword>